<dbReference type="Proteomes" id="UP000001811">
    <property type="component" value="Unplaced"/>
</dbReference>
<feature type="compositionally biased region" description="Basic and acidic residues" evidence="1">
    <location>
        <begin position="19"/>
        <end position="28"/>
    </location>
</feature>
<dbReference type="Bgee" id="ENSOCUG00000038215">
    <property type="expression patterns" value="Expressed in zone of skin and 1 other cell type or tissue"/>
</dbReference>
<keyword evidence="4" id="KW-1185">Reference proteome</keyword>
<dbReference type="GO" id="GO:0016020">
    <property type="term" value="C:membrane"/>
    <property type="evidence" value="ECO:0007669"/>
    <property type="project" value="TreeGrafter"/>
</dbReference>
<dbReference type="InParanoid" id="A0A5F9CAC9"/>
<evidence type="ECO:0000313" key="3">
    <source>
        <dbReference type="Ensembl" id="ENSOCUP00000029976.1"/>
    </source>
</evidence>
<dbReference type="InterPro" id="IPR057397">
    <property type="entry name" value="HEAT_5MP1_2"/>
</dbReference>
<dbReference type="PANTHER" id="PTHR14208">
    <property type="entry name" value="BASIC LEUCINE ZIPPER AND W2 DOMAIN-CONTAINING PROTEIN"/>
    <property type="match status" value="1"/>
</dbReference>
<reference evidence="3 4" key="1">
    <citation type="journal article" date="2011" name="Nature">
        <title>A high-resolution map of human evolutionary constraint using 29 mammals.</title>
        <authorList>
            <person name="Lindblad-Toh K."/>
            <person name="Garber M."/>
            <person name="Zuk O."/>
            <person name="Lin M.F."/>
            <person name="Parker B.J."/>
            <person name="Washietl S."/>
            <person name="Kheradpour P."/>
            <person name="Ernst J."/>
            <person name="Jordan G."/>
            <person name="Mauceli E."/>
            <person name="Ward L.D."/>
            <person name="Lowe C.B."/>
            <person name="Holloway A.K."/>
            <person name="Clamp M."/>
            <person name="Gnerre S."/>
            <person name="Alfoldi J."/>
            <person name="Beal K."/>
            <person name="Chang J."/>
            <person name="Clawson H."/>
            <person name="Cuff J."/>
            <person name="Di Palma F."/>
            <person name="Fitzgerald S."/>
            <person name="Flicek P."/>
            <person name="Guttman M."/>
            <person name="Hubisz M.J."/>
            <person name="Jaffe D.B."/>
            <person name="Jungreis I."/>
            <person name="Kent W.J."/>
            <person name="Kostka D."/>
            <person name="Lara M."/>
            <person name="Martins A.L."/>
            <person name="Massingham T."/>
            <person name="Moltke I."/>
            <person name="Raney B.J."/>
            <person name="Rasmussen M.D."/>
            <person name="Robinson J."/>
            <person name="Stark A."/>
            <person name="Vilella A.J."/>
            <person name="Wen J."/>
            <person name="Xie X."/>
            <person name="Zody M.C."/>
            <person name="Baldwin J."/>
            <person name="Bloom T."/>
            <person name="Chin C.W."/>
            <person name="Heiman D."/>
            <person name="Nicol R."/>
            <person name="Nusbaum C."/>
            <person name="Young S."/>
            <person name="Wilkinson J."/>
            <person name="Worley K.C."/>
            <person name="Kovar C.L."/>
            <person name="Muzny D.M."/>
            <person name="Gibbs R.A."/>
            <person name="Cree A."/>
            <person name="Dihn H.H."/>
            <person name="Fowler G."/>
            <person name="Jhangiani S."/>
            <person name="Joshi V."/>
            <person name="Lee S."/>
            <person name="Lewis L.R."/>
            <person name="Nazareth L.V."/>
            <person name="Okwuonu G."/>
            <person name="Santibanez J."/>
            <person name="Warren W.C."/>
            <person name="Mardis E.R."/>
            <person name="Weinstock G.M."/>
            <person name="Wilson R.K."/>
            <person name="Delehaunty K."/>
            <person name="Dooling D."/>
            <person name="Fronik C."/>
            <person name="Fulton L."/>
            <person name="Fulton B."/>
            <person name="Graves T."/>
            <person name="Minx P."/>
            <person name="Sodergren E."/>
            <person name="Birney E."/>
            <person name="Margulies E.H."/>
            <person name="Herrero J."/>
            <person name="Green E.D."/>
            <person name="Haussler D."/>
            <person name="Siepel A."/>
            <person name="Goldman N."/>
            <person name="Pollard K.S."/>
            <person name="Pedersen J.S."/>
            <person name="Lander E.S."/>
            <person name="Kellis M."/>
        </authorList>
    </citation>
    <scope>NUCLEOTIDE SEQUENCE [LARGE SCALE GENOMIC DNA]</scope>
    <source>
        <strain evidence="4">Thorbecke</strain>
    </source>
</reference>
<dbReference type="AlphaFoldDB" id="A0A5F9CAC9"/>
<sequence>MNIPNQRKPAVSGQPFKTRQGDEKERFDPTDFPGCIIQGLAQTGTDLQAVAEFLDASGAKLAHCRWAHALSRSLCLFFSMGFSVREEQAGSVDWCSG</sequence>
<name>A0A5F9CAC9_RABIT</name>
<feature type="region of interest" description="Disordered" evidence="1">
    <location>
        <begin position="1"/>
        <end position="28"/>
    </location>
</feature>
<dbReference type="Ensembl" id="ENSOCUT00000035268.1">
    <property type="protein sequence ID" value="ENSOCUP00000029976.1"/>
    <property type="gene ID" value="ENSOCUG00000038215.1"/>
</dbReference>
<dbReference type="Pfam" id="PF25504">
    <property type="entry name" value="HEAT_5MP1_2"/>
    <property type="match status" value="1"/>
</dbReference>
<feature type="domain" description="5MP1/2-like HEAT" evidence="2">
    <location>
        <begin position="16"/>
        <end position="70"/>
    </location>
</feature>
<protein>
    <recommendedName>
        <fullName evidence="2">5MP1/2-like HEAT domain-containing protein</fullName>
    </recommendedName>
</protein>
<organism evidence="3 4">
    <name type="scientific">Oryctolagus cuniculus</name>
    <name type="common">Rabbit</name>
    <dbReference type="NCBI Taxonomy" id="9986"/>
    <lineage>
        <taxon>Eukaryota</taxon>
        <taxon>Metazoa</taxon>
        <taxon>Chordata</taxon>
        <taxon>Craniata</taxon>
        <taxon>Vertebrata</taxon>
        <taxon>Euteleostomi</taxon>
        <taxon>Mammalia</taxon>
        <taxon>Eutheria</taxon>
        <taxon>Euarchontoglires</taxon>
        <taxon>Glires</taxon>
        <taxon>Lagomorpha</taxon>
        <taxon>Leporidae</taxon>
        <taxon>Oryctolagus</taxon>
    </lineage>
</organism>
<dbReference type="GO" id="GO:0005737">
    <property type="term" value="C:cytoplasm"/>
    <property type="evidence" value="ECO:0007669"/>
    <property type="project" value="TreeGrafter"/>
</dbReference>
<evidence type="ECO:0000313" key="4">
    <source>
        <dbReference type="Proteomes" id="UP000001811"/>
    </source>
</evidence>
<dbReference type="InterPro" id="IPR051245">
    <property type="entry name" value="eIF5-mimic_regulator"/>
</dbReference>
<reference evidence="3" key="3">
    <citation type="submission" date="2025-09" db="UniProtKB">
        <authorList>
            <consortium name="Ensembl"/>
        </authorList>
    </citation>
    <scope>IDENTIFICATION</scope>
    <source>
        <strain evidence="3">Thorbecke</strain>
    </source>
</reference>
<evidence type="ECO:0000256" key="1">
    <source>
        <dbReference type="SAM" id="MobiDB-lite"/>
    </source>
</evidence>
<accession>A0A5F9CAC9</accession>
<evidence type="ECO:0000259" key="2">
    <source>
        <dbReference type="Pfam" id="PF25504"/>
    </source>
</evidence>
<reference evidence="3" key="2">
    <citation type="submission" date="2025-08" db="UniProtKB">
        <authorList>
            <consortium name="Ensembl"/>
        </authorList>
    </citation>
    <scope>IDENTIFICATION</scope>
    <source>
        <strain evidence="3">Thorbecke</strain>
    </source>
</reference>
<dbReference type="PANTHER" id="PTHR14208:SF0">
    <property type="entry name" value="EIF5-MIMIC PROTEIN 2"/>
    <property type="match status" value="1"/>
</dbReference>
<proteinExistence type="predicted"/>